<dbReference type="AlphaFoldDB" id="A0A2S0RB37"/>
<dbReference type="OrthoDB" id="1247025at2"/>
<dbReference type="Proteomes" id="UP000244193">
    <property type="component" value="Chromosome"/>
</dbReference>
<evidence type="ECO:0000256" key="2">
    <source>
        <dbReference type="SAM" id="Phobius"/>
    </source>
</evidence>
<dbReference type="EMBL" id="CP028811">
    <property type="protein sequence ID" value="AWA28856.1"/>
    <property type="molecule type" value="Genomic_DNA"/>
</dbReference>
<keyword evidence="4" id="KW-1185">Reference proteome</keyword>
<dbReference type="KEGG" id="fmg:HYN48_01430"/>
<name>A0A2S0RB37_9FLAO</name>
<evidence type="ECO:0000313" key="3">
    <source>
        <dbReference type="EMBL" id="AWA28856.1"/>
    </source>
</evidence>
<evidence type="ECO:0000313" key="4">
    <source>
        <dbReference type="Proteomes" id="UP000244193"/>
    </source>
</evidence>
<feature type="region of interest" description="Disordered" evidence="1">
    <location>
        <begin position="113"/>
        <end position="133"/>
    </location>
</feature>
<keyword evidence="2" id="KW-0472">Membrane</keyword>
<evidence type="ECO:0000256" key="1">
    <source>
        <dbReference type="SAM" id="MobiDB-lite"/>
    </source>
</evidence>
<gene>
    <name evidence="3" type="ORF">HYN48_01430</name>
</gene>
<dbReference type="RefSeq" id="WP_108369442.1">
    <property type="nucleotide sequence ID" value="NZ_CP028811.1"/>
</dbReference>
<protein>
    <submittedName>
        <fullName evidence="3">Uncharacterized protein</fullName>
    </submittedName>
</protein>
<reference evidence="3 4" key="1">
    <citation type="submission" date="2018-04" db="EMBL/GenBank/DDBJ databases">
        <title>Genome sequencing of Flavobacterium sp. HYN0048.</title>
        <authorList>
            <person name="Yi H."/>
            <person name="Baek C."/>
        </authorList>
    </citation>
    <scope>NUCLEOTIDE SEQUENCE [LARGE SCALE GENOMIC DNA]</scope>
    <source>
        <strain evidence="3 4">HYN0048</strain>
    </source>
</reference>
<keyword evidence="2" id="KW-0812">Transmembrane</keyword>
<accession>A0A2S0RB37</accession>
<feature type="transmembrane region" description="Helical" evidence="2">
    <location>
        <begin position="44"/>
        <end position="64"/>
    </location>
</feature>
<proteinExistence type="predicted"/>
<keyword evidence="2" id="KW-1133">Transmembrane helix</keyword>
<organism evidence="3 4">
    <name type="scientific">Flavobacterium magnum</name>
    <dbReference type="NCBI Taxonomy" id="2162713"/>
    <lineage>
        <taxon>Bacteria</taxon>
        <taxon>Pseudomonadati</taxon>
        <taxon>Bacteroidota</taxon>
        <taxon>Flavobacteriia</taxon>
        <taxon>Flavobacteriales</taxon>
        <taxon>Flavobacteriaceae</taxon>
        <taxon>Flavobacterium</taxon>
    </lineage>
</organism>
<sequence>MAQHKLEDDFRQKLNQREITPSANAWDRLDAMLTVAEKPKRNYGWLYIAASVLGFLFIGIAFFSQTEEMTDVSKDDPVTIQQNDVVNDTLKNTHTDNIGNKQIITETVAETANRDHAPGKDQPPGINHQKNQSSIKNPITNEALPVIENQTQLAERQNHPQPAINQTPSETKKGIEVNVDELLASVTKARKPSAADPAVTVNANSLLSQVDGEITLTFRERVIRSANKNYQNVKVALANRNKE</sequence>